<comment type="caution">
    <text evidence="1">The sequence shown here is derived from an EMBL/GenBank/DDBJ whole genome shotgun (WGS) entry which is preliminary data.</text>
</comment>
<feature type="non-terminal residue" evidence="1">
    <location>
        <position position="198"/>
    </location>
</feature>
<dbReference type="Proteomes" id="UP000789366">
    <property type="component" value="Unassembled WGS sequence"/>
</dbReference>
<evidence type="ECO:0000313" key="2">
    <source>
        <dbReference type="Proteomes" id="UP000789366"/>
    </source>
</evidence>
<accession>A0ACA9Q0S1</accession>
<sequence length="198" mass="22361">MNVEGSPTSVIIDTEEPDASFSKKLPTENGEHSLRFDTYSITTTNSINLSDSTDSVFTLHFHTFNRLIRFFNIMLMIILILLITMLILRDYSFFDDHSSEIFLPASLIIQSLLTLLELFSVFSSVVRCKSGLKTVALCGIGFLSYFTLAVMNILMIPPDRFCYKKNHMNSCNLFSAILVLTWVPVACYLLVMGLSTNE</sequence>
<protein>
    <submittedName>
        <fullName evidence="1">9914_t:CDS:1</fullName>
    </submittedName>
</protein>
<reference evidence="1" key="1">
    <citation type="submission" date="2021-06" db="EMBL/GenBank/DDBJ databases">
        <authorList>
            <person name="Kallberg Y."/>
            <person name="Tangrot J."/>
            <person name="Rosling A."/>
        </authorList>
    </citation>
    <scope>NUCLEOTIDE SEQUENCE</scope>
    <source>
        <strain evidence="1">28 12/20/2015</strain>
    </source>
</reference>
<evidence type="ECO:0000313" key="1">
    <source>
        <dbReference type="EMBL" id="CAG8729023.1"/>
    </source>
</evidence>
<proteinExistence type="predicted"/>
<keyword evidence="2" id="KW-1185">Reference proteome</keyword>
<gene>
    <name evidence="1" type="ORF">SPELUC_LOCUS12974</name>
</gene>
<organism evidence="1 2">
    <name type="scientific">Cetraspora pellucida</name>
    <dbReference type="NCBI Taxonomy" id="1433469"/>
    <lineage>
        <taxon>Eukaryota</taxon>
        <taxon>Fungi</taxon>
        <taxon>Fungi incertae sedis</taxon>
        <taxon>Mucoromycota</taxon>
        <taxon>Glomeromycotina</taxon>
        <taxon>Glomeromycetes</taxon>
        <taxon>Diversisporales</taxon>
        <taxon>Gigasporaceae</taxon>
        <taxon>Cetraspora</taxon>
    </lineage>
</organism>
<dbReference type="EMBL" id="CAJVPW010032530">
    <property type="protein sequence ID" value="CAG8729023.1"/>
    <property type="molecule type" value="Genomic_DNA"/>
</dbReference>
<name>A0ACA9Q0S1_9GLOM</name>